<evidence type="ECO:0000256" key="1">
    <source>
        <dbReference type="SAM" id="MobiDB-lite"/>
    </source>
</evidence>
<keyword evidence="2" id="KW-1133">Transmembrane helix</keyword>
<sequence length="547" mass="57862">MATNPTKLDYSRLLDDEFLNRGERVRVHTVTRGAATVLGSSASLEWRDAQGVSARCTTALLKAALALALMAALTFVALLIMAHQQHSHLRVLAMPVQAEAAGAAQARPSLLEHGEKGTTLHDFVLHGGFESSLEDEEHPHDIHDHVLPGDVVVEDHHIVSADEPEPTRHAVVVCLPLAIAKHVPTSTATPVNAHNATDSTASFPLHLSRHQRDVVQSVTEYLSASARCHVVVLRGVDDEEATASTTASTASTAATGSPSAAGMFGHFSHSGCGAWSGEDEDAAGAEHGGTLALPGGKVVPVVLWDAPALFARSPLAEVWRDLHWRKAKGASAASSAIDVLDLAARLQLLWRYGGVSVDLQSSADQVLKTLSAFNRTDSSHVYLETTRGTLIAAPQTCNAVVFDLIQAIARHARHFAPPQDHPHYDDADLRVFDGVLNDYCRSKRTTRHESTTPAASDVPPSFADHPSSTAASTATASGTTASTTPSSVSSAPTTTRSLLLARMKGVAAFGQLRAGPPPASTTPHPEPEDIHLDTTRCRGNLVAISLS</sequence>
<feature type="transmembrane region" description="Helical" evidence="2">
    <location>
        <begin position="63"/>
        <end position="82"/>
    </location>
</feature>
<organism evidence="4">
    <name type="scientific">Thrips palmi</name>
    <name type="common">Melon thrips</name>
    <dbReference type="NCBI Taxonomy" id="161013"/>
    <lineage>
        <taxon>Eukaryota</taxon>
        <taxon>Metazoa</taxon>
        <taxon>Ecdysozoa</taxon>
        <taxon>Arthropoda</taxon>
        <taxon>Hexapoda</taxon>
        <taxon>Insecta</taxon>
        <taxon>Pterygota</taxon>
        <taxon>Neoptera</taxon>
        <taxon>Paraneoptera</taxon>
        <taxon>Thysanoptera</taxon>
        <taxon>Terebrantia</taxon>
        <taxon>Thripoidea</taxon>
        <taxon>Thripidae</taxon>
        <taxon>Thrips</taxon>
    </lineage>
</organism>
<reference evidence="4" key="1">
    <citation type="submission" date="2025-08" db="UniProtKB">
        <authorList>
            <consortium name="RefSeq"/>
        </authorList>
    </citation>
    <scope>IDENTIFICATION</scope>
    <source>
        <tissue evidence="4">Total insect</tissue>
    </source>
</reference>
<dbReference type="GeneID" id="117645872"/>
<keyword evidence="2" id="KW-0812">Transmembrane</keyword>
<evidence type="ECO:0000313" key="3">
    <source>
        <dbReference type="Proteomes" id="UP000515158"/>
    </source>
</evidence>
<dbReference type="KEGG" id="tpal:117645872"/>
<dbReference type="RefSeq" id="XP_034242296.1">
    <property type="nucleotide sequence ID" value="XM_034386405.1"/>
</dbReference>
<keyword evidence="2" id="KW-0472">Membrane</keyword>
<dbReference type="AlphaFoldDB" id="A0A6P8YYG1"/>
<dbReference type="OrthoDB" id="8196844at2759"/>
<evidence type="ECO:0000313" key="4">
    <source>
        <dbReference type="RefSeq" id="XP_034242296.1"/>
    </source>
</evidence>
<proteinExistence type="predicted"/>
<protein>
    <submittedName>
        <fullName evidence="4">Uncharacterized protein LOC117645872</fullName>
    </submittedName>
</protein>
<keyword evidence="3" id="KW-1185">Reference proteome</keyword>
<feature type="region of interest" description="Disordered" evidence="1">
    <location>
        <begin position="511"/>
        <end position="531"/>
    </location>
</feature>
<evidence type="ECO:0000256" key="2">
    <source>
        <dbReference type="SAM" id="Phobius"/>
    </source>
</evidence>
<dbReference type="Proteomes" id="UP000515158">
    <property type="component" value="Unplaced"/>
</dbReference>
<feature type="compositionally biased region" description="Low complexity" evidence="1">
    <location>
        <begin position="466"/>
        <end position="494"/>
    </location>
</feature>
<accession>A0A6P8YYG1</accession>
<dbReference type="InParanoid" id="A0A6P8YYG1"/>
<name>A0A6P8YYG1_THRPL</name>
<feature type="region of interest" description="Disordered" evidence="1">
    <location>
        <begin position="444"/>
        <end position="494"/>
    </location>
</feature>
<gene>
    <name evidence="4" type="primary">LOC117645872</name>
</gene>